<reference evidence="2" key="1">
    <citation type="submission" date="2020-05" db="EMBL/GenBank/DDBJ databases">
        <authorList>
            <person name="Chiriac C."/>
            <person name="Salcher M."/>
            <person name="Ghai R."/>
            <person name="Kavagutti S V."/>
        </authorList>
    </citation>
    <scope>NUCLEOTIDE SEQUENCE</scope>
</reference>
<name>A0A6J7HGM1_9ZZZZ</name>
<dbReference type="AlphaFoldDB" id="A0A6J7HGM1"/>
<evidence type="ECO:0000313" key="2">
    <source>
        <dbReference type="EMBL" id="CAB4917816.1"/>
    </source>
</evidence>
<evidence type="ECO:0000256" key="1">
    <source>
        <dbReference type="SAM" id="MobiDB-lite"/>
    </source>
</evidence>
<proteinExistence type="predicted"/>
<feature type="compositionally biased region" description="Basic and acidic residues" evidence="1">
    <location>
        <begin position="1"/>
        <end position="22"/>
    </location>
</feature>
<gene>
    <name evidence="2" type="ORF">UFOPK3720_00064</name>
</gene>
<sequence>MQEARERAEHPRHLLGGGHEDSGGILAREAEPEGFEPSTERTALPLVHRLCRAEFFDRGVSRLEKADRMLVLVVEAQFALVESGDLDFDRLELSLRSVASMLGLGHRCHESIDLIGSGLEPRPRCVHLASYPGEALAPIGSSPLGLGNPALLERRRLFRRMPRAFGLRESPTSNLHLATELELLLAQGPCLGLDLLGIAAGRLLLGLRLEMTGALCADLDQAVEPLAQPAQGEPGVLRVRDTRGIELDGRLGLDLLRPQPREQGIDLPLPIAEGGFVGDLGGECLAHLRKVIRHES</sequence>
<feature type="region of interest" description="Disordered" evidence="1">
    <location>
        <begin position="1"/>
        <end position="25"/>
    </location>
</feature>
<organism evidence="2">
    <name type="scientific">freshwater metagenome</name>
    <dbReference type="NCBI Taxonomy" id="449393"/>
    <lineage>
        <taxon>unclassified sequences</taxon>
        <taxon>metagenomes</taxon>
        <taxon>ecological metagenomes</taxon>
    </lineage>
</organism>
<accession>A0A6J7HGM1</accession>
<dbReference type="EMBL" id="CAFBNB010000007">
    <property type="protein sequence ID" value="CAB4917816.1"/>
    <property type="molecule type" value="Genomic_DNA"/>
</dbReference>
<protein>
    <submittedName>
        <fullName evidence="2">Unannotated protein</fullName>
    </submittedName>
</protein>